<keyword evidence="4" id="KW-0132">Cell division</keyword>
<evidence type="ECO:0000256" key="8">
    <source>
        <dbReference type="ARBA" id="ARBA00023306"/>
    </source>
</evidence>
<evidence type="ECO:0000256" key="13">
    <source>
        <dbReference type="ARBA" id="ARBA00042443"/>
    </source>
</evidence>
<dbReference type="SUPFAM" id="SSF55205">
    <property type="entry name" value="EPT/RTPC-like"/>
    <property type="match status" value="1"/>
</dbReference>
<evidence type="ECO:0000256" key="3">
    <source>
        <dbReference type="ARBA" id="ARBA00022490"/>
    </source>
</evidence>
<dbReference type="PANTHER" id="PTHR43783:SF1">
    <property type="entry name" value="UDP-N-ACETYLGLUCOSAMINE 1-CARBOXYVINYLTRANSFERASE"/>
    <property type="match status" value="1"/>
</dbReference>
<comment type="similarity">
    <text evidence="10">Belongs to the EPSP synthase family. MurA subfamily.</text>
</comment>
<evidence type="ECO:0000256" key="2">
    <source>
        <dbReference type="ARBA" id="ARBA00004752"/>
    </source>
</evidence>
<evidence type="ECO:0000256" key="6">
    <source>
        <dbReference type="ARBA" id="ARBA00022960"/>
    </source>
</evidence>
<evidence type="ECO:0000313" key="17">
    <source>
        <dbReference type="EMBL" id="OGC54931.1"/>
    </source>
</evidence>
<comment type="subcellular location">
    <subcellularLocation>
        <location evidence="1">Cytoplasm</location>
    </subcellularLocation>
</comment>
<protein>
    <recommendedName>
        <fullName evidence="12">UDP-N-acetylglucosamine 1-carboxyvinyltransferase</fullName>
        <ecNumber evidence="11">2.5.1.7</ecNumber>
    </recommendedName>
    <alternativeName>
        <fullName evidence="13">Enoylpyruvate transferase</fullName>
    </alternativeName>
    <alternativeName>
        <fullName evidence="14">UDP-N-acetylglucosamine enolpyruvyl transferase</fullName>
    </alternativeName>
</protein>
<dbReference type="GO" id="GO:0008760">
    <property type="term" value="F:UDP-N-acetylglucosamine 1-carboxyvinyltransferase activity"/>
    <property type="evidence" value="ECO:0007669"/>
    <property type="project" value="UniProtKB-EC"/>
</dbReference>
<evidence type="ECO:0000256" key="10">
    <source>
        <dbReference type="ARBA" id="ARBA00038367"/>
    </source>
</evidence>
<dbReference type="GO" id="GO:0005737">
    <property type="term" value="C:cytoplasm"/>
    <property type="evidence" value="ECO:0007669"/>
    <property type="project" value="UniProtKB-SubCell"/>
</dbReference>
<keyword evidence="3" id="KW-0963">Cytoplasm</keyword>
<dbReference type="PANTHER" id="PTHR43783">
    <property type="entry name" value="UDP-N-ACETYLGLUCOSAMINE 1-CARBOXYVINYLTRANSFERASE"/>
    <property type="match status" value="1"/>
</dbReference>
<evidence type="ECO:0000256" key="15">
    <source>
        <dbReference type="ARBA" id="ARBA00047527"/>
    </source>
</evidence>
<sequence length="441" mass="48519">MKLVVDGKEPLVGNIKTSGSRNTALKLLVASLFSNEDVTLENIPNVGIVLSDIEILKGIGVGVTWISQNKVLINASSISSYELPYDLSSKSRTSALLAGPLLYRFGKALIPKFKSTFGARPVNRWVSSWEALGFEVKEDNNYYFLESKKLLNVSMSFKTSTVMGTENALLSSVFVPGETYINNAASEPEIDDLILFLNSMGADVKRVEERKIVVNGTQTFKGTKHRIMPDRSEAVTFAIASLVTYGDIKIEDVVSSDLLSFIRKLEAMGASFEFKGKELRIWRRKDQALNAVDVETAPAPGFMTEWQAPFAVLLTQTKGAGIIHDTIYTDRFSYVRELNRMGAKISLLKPSEVGLAAVISDDSYDVNVKGEPYTVARVEGPTQLRKEKLFISDLRDGAALILAALASEGRSEIYGYEHIASSFEKFDEKLLSLGAKISIVP</sequence>
<keyword evidence="7" id="KW-0573">Peptidoglycan synthesis</keyword>
<comment type="caution">
    <text evidence="17">The sequence shown here is derived from an EMBL/GenBank/DDBJ whole genome shotgun (WGS) entry which is preliminary data.</text>
</comment>
<feature type="domain" description="Enolpyruvate transferase" evidence="16">
    <location>
        <begin position="6"/>
        <end position="430"/>
    </location>
</feature>
<evidence type="ECO:0000259" key="16">
    <source>
        <dbReference type="Pfam" id="PF00275"/>
    </source>
</evidence>
<evidence type="ECO:0000256" key="7">
    <source>
        <dbReference type="ARBA" id="ARBA00022984"/>
    </source>
</evidence>
<comment type="catalytic activity">
    <reaction evidence="15">
        <text>phosphoenolpyruvate + UDP-N-acetyl-alpha-D-glucosamine = UDP-N-acetyl-3-O-(1-carboxyvinyl)-alpha-D-glucosamine + phosphate</text>
        <dbReference type="Rhea" id="RHEA:18681"/>
        <dbReference type="ChEBI" id="CHEBI:43474"/>
        <dbReference type="ChEBI" id="CHEBI:57705"/>
        <dbReference type="ChEBI" id="CHEBI:58702"/>
        <dbReference type="ChEBI" id="CHEBI:68483"/>
        <dbReference type="EC" id="2.5.1.7"/>
    </reaction>
</comment>
<dbReference type="EMBL" id="MEVI01000003">
    <property type="protein sequence ID" value="OGC54931.1"/>
    <property type="molecule type" value="Genomic_DNA"/>
</dbReference>
<comment type="pathway">
    <text evidence="2">Cell wall biogenesis; peptidoglycan biosynthesis.</text>
</comment>
<dbReference type="NCBIfam" id="NF006873">
    <property type="entry name" value="PRK09369.1"/>
    <property type="match status" value="1"/>
</dbReference>
<evidence type="ECO:0000256" key="11">
    <source>
        <dbReference type="ARBA" id="ARBA00039108"/>
    </source>
</evidence>
<evidence type="ECO:0000313" key="18">
    <source>
        <dbReference type="Proteomes" id="UP000176504"/>
    </source>
</evidence>
<dbReference type="AlphaFoldDB" id="A0A1F4VCF1"/>
<proteinExistence type="inferred from homology"/>
<dbReference type="InterPro" id="IPR013792">
    <property type="entry name" value="RNA3'P_cycl/enolpyr_Trfase_a/b"/>
</dbReference>
<evidence type="ECO:0000256" key="12">
    <source>
        <dbReference type="ARBA" id="ARBA00039754"/>
    </source>
</evidence>
<evidence type="ECO:0000256" key="5">
    <source>
        <dbReference type="ARBA" id="ARBA00022679"/>
    </source>
</evidence>
<keyword evidence="5" id="KW-0808">Transferase</keyword>
<dbReference type="CDD" id="cd01555">
    <property type="entry name" value="UdpNAET"/>
    <property type="match status" value="1"/>
</dbReference>
<dbReference type="InterPro" id="IPR005750">
    <property type="entry name" value="UDP_GlcNAc_COvinyl_MurA"/>
</dbReference>
<dbReference type="InterPro" id="IPR001986">
    <property type="entry name" value="Enolpyruvate_Tfrase_dom"/>
</dbReference>
<evidence type="ECO:0000256" key="14">
    <source>
        <dbReference type="ARBA" id="ARBA00042842"/>
    </source>
</evidence>
<dbReference type="Gene3D" id="3.65.10.10">
    <property type="entry name" value="Enolpyruvate transferase domain"/>
    <property type="match status" value="2"/>
</dbReference>
<dbReference type="GO" id="GO:0071555">
    <property type="term" value="P:cell wall organization"/>
    <property type="evidence" value="ECO:0007669"/>
    <property type="project" value="UniProtKB-KW"/>
</dbReference>
<evidence type="ECO:0000256" key="9">
    <source>
        <dbReference type="ARBA" id="ARBA00023316"/>
    </source>
</evidence>
<gene>
    <name evidence="17" type="ORF">A3A78_03040</name>
</gene>
<evidence type="ECO:0000256" key="1">
    <source>
        <dbReference type="ARBA" id="ARBA00004496"/>
    </source>
</evidence>
<dbReference type="GO" id="GO:0008360">
    <property type="term" value="P:regulation of cell shape"/>
    <property type="evidence" value="ECO:0007669"/>
    <property type="project" value="UniProtKB-KW"/>
</dbReference>
<name>A0A1F4VCF1_UNCKA</name>
<organism evidence="17 18">
    <name type="scientific">candidate division WWE3 bacterium RIFCSPLOWO2_01_FULL_41_18</name>
    <dbReference type="NCBI Taxonomy" id="1802625"/>
    <lineage>
        <taxon>Bacteria</taxon>
        <taxon>Katanobacteria</taxon>
    </lineage>
</organism>
<dbReference type="EC" id="2.5.1.7" evidence="11"/>
<dbReference type="InterPro" id="IPR050068">
    <property type="entry name" value="MurA_subfamily"/>
</dbReference>
<keyword evidence="9" id="KW-0961">Cell wall biogenesis/degradation</keyword>
<evidence type="ECO:0000256" key="4">
    <source>
        <dbReference type="ARBA" id="ARBA00022618"/>
    </source>
</evidence>
<dbReference type="Proteomes" id="UP000176504">
    <property type="component" value="Unassembled WGS sequence"/>
</dbReference>
<dbReference type="InterPro" id="IPR036968">
    <property type="entry name" value="Enolpyruvate_Tfrase_sf"/>
</dbReference>
<dbReference type="GO" id="GO:0019277">
    <property type="term" value="P:UDP-N-acetylgalactosamine biosynthetic process"/>
    <property type="evidence" value="ECO:0007669"/>
    <property type="project" value="InterPro"/>
</dbReference>
<keyword evidence="8" id="KW-0131">Cell cycle</keyword>
<keyword evidence="6" id="KW-0133">Cell shape</keyword>
<dbReference type="GO" id="GO:0009252">
    <property type="term" value="P:peptidoglycan biosynthetic process"/>
    <property type="evidence" value="ECO:0007669"/>
    <property type="project" value="UniProtKB-KW"/>
</dbReference>
<dbReference type="GO" id="GO:0051301">
    <property type="term" value="P:cell division"/>
    <property type="evidence" value="ECO:0007669"/>
    <property type="project" value="UniProtKB-KW"/>
</dbReference>
<dbReference type="Pfam" id="PF00275">
    <property type="entry name" value="EPSP_synthase"/>
    <property type="match status" value="1"/>
</dbReference>
<accession>A0A1F4VCF1</accession>
<reference evidence="17 18" key="1">
    <citation type="journal article" date="2016" name="Nat. Commun.">
        <title>Thousands of microbial genomes shed light on interconnected biogeochemical processes in an aquifer system.</title>
        <authorList>
            <person name="Anantharaman K."/>
            <person name="Brown C.T."/>
            <person name="Hug L.A."/>
            <person name="Sharon I."/>
            <person name="Castelle C.J."/>
            <person name="Probst A.J."/>
            <person name="Thomas B.C."/>
            <person name="Singh A."/>
            <person name="Wilkins M.J."/>
            <person name="Karaoz U."/>
            <person name="Brodie E.L."/>
            <person name="Williams K.H."/>
            <person name="Hubbard S.S."/>
            <person name="Banfield J.F."/>
        </authorList>
    </citation>
    <scope>NUCLEOTIDE SEQUENCE [LARGE SCALE GENOMIC DNA]</scope>
</reference>